<feature type="domain" description="Glucose-methanol-choline oxidoreductase N-terminal" evidence="12">
    <location>
        <begin position="71"/>
        <end position="301"/>
    </location>
</feature>
<evidence type="ECO:0000256" key="5">
    <source>
        <dbReference type="ARBA" id="ARBA00022927"/>
    </source>
</evidence>
<evidence type="ECO:0000256" key="9">
    <source>
        <dbReference type="ARBA" id="ARBA00037847"/>
    </source>
</evidence>
<feature type="region of interest" description="Disordered" evidence="10">
    <location>
        <begin position="583"/>
        <end position="649"/>
    </location>
</feature>
<comment type="subcellular location">
    <subcellularLocation>
        <location evidence="9">Endomembrane system</location>
        <topology evidence="9">Single-pass membrane protein</topology>
    </subcellularLocation>
</comment>
<name>A0A6A5YIV0_9PLEO</name>
<feature type="transmembrane region" description="Helical" evidence="11">
    <location>
        <begin position="668"/>
        <end position="688"/>
    </location>
</feature>
<dbReference type="GO" id="GO:0050660">
    <property type="term" value="F:flavin adenine dinucleotide binding"/>
    <property type="evidence" value="ECO:0007669"/>
    <property type="project" value="InterPro"/>
</dbReference>
<dbReference type="GO" id="GO:0015031">
    <property type="term" value="P:protein transport"/>
    <property type="evidence" value="ECO:0007669"/>
    <property type="project" value="UniProtKB-KW"/>
</dbReference>
<evidence type="ECO:0000256" key="2">
    <source>
        <dbReference type="ARBA" id="ARBA00010790"/>
    </source>
</evidence>
<evidence type="ECO:0000313" key="15">
    <source>
        <dbReference type="Proteomes" id="UP000799770"/>
    </source>
</evidence>
<evidence type="ECO:0000259" key="12">
    <source>
        <dbReference type="Pfam" id="PF00732"/>
    </source>
</evidence>
<evidence type="ECO:0000313" key="14">
    <source>
        <dbReference type="EMBL" id="KAF2107169.1"/>
    </source>
</evidence>
<dbReference type="Pfam" id="PF05199">
    <property type="entry name" value="GMC_oxred_C"/>
    <property type="match status" value="1"/>
</dbReference>
<dbReference type="Proteomes" id="UP000799770">
    <property type="component" value="Unassembled WGS sequence"/>
</dbReference>
<dbReference type="GO" id="GO:0012505">
    <property type="term" value="C:endomembrane system"/>
    <property type="evidence" value="ECO:0007669"/>
    <property type="project" value="UniProtKB-SubCell"/>
</dbReference>
<dbReference type="EMBL" id="ML977356">
    <property type="protein sequence ID" value="KAF2107169.1"/>
    <property type="molecule type" value="Genomic_DNA"/>
</dbReference>
<organism evidence="14 15">
    <name type="scientific">Lophiotrema nucula</name>
    <dbReference type="NCBI Taxonomy" id="690887"/>
    <lineage>
        <taxon>Eukaryota</taxon>
        <taxon>Fungi</taxon>
        <taxon>Dikarya</taxon>
        <taxon>Ascomycota</taxon>
        <taxon>Pezizomycotina</taxon>
        <taxon>Dothideomycetes</taxon>
        <taxon>Pleosporomycetidae</taxon>
        <taxon>Pleosporales</taxon>
        <taxon>Lophiotremataceae</taxon>
        <taxon>Lophiotrema</taxon>
    </lineage>
</organism>
<feature type="compositionally biased region" description="Polar residues" evidence="10">
    <location>
        <begin position="583"/>
        <end position="606"/>
    </location>
</feature>
<evidence type="ECO:0000259" key="13">
    <source>
        <dbReference type="Pfam" id="PF05199"/>
    </source>
</evidence>
<evidence type="ECO:0000256" key="7">
    <source>
        <dbReference type="ARBA" id="ARBA00023010"/>
    </source>
</evidence>
<dbReference type="Pfam" id="PF00732">
    <property type="entry name" value="GMC_oxred_N"/>
    <property type="match status" value="1"/>
</dbReference>
<evidence type="ECO:0000256" key="4">
    <source>
        <dbReference type="ARBA" id="ARBA00022692"/>
    </source>
</evidence>
<keyword evidence="7" id="KW-0811">Translocation</keyword>
<dbReference type="PANTHER" id="PTHR47190">
    <property type="entry name" value="DEHYDROGENASE, PUTATIVE-RELATED"/>
    <property type="match status" value="1"/>
</dbReference>
<dbReference type="InterPro" id="IPR036188">
    <property type="entry name" value="FAD/NAD-bd_sf"/>
</dbReference>
<keyword evidence="6 11" id="KW-1133">Transmembrane helix</keyword>
<keyword evidence="15" id="KW-1185">Reference proteome</keyword>
<evidence type="ECO:0008006" key="16">
    <source>
        <dbReference type="Google" id="ProtNLM"/>
    </source>
</evidence>
<dbReference type="Gene3D" id="3.30.410.10">
    <property type="entry name" value="Cholesterol Oxidase, domain 2"/>
    <property type="match status" value="1"/>
</dbReference>
<proteinExistence type="inferred from homology"/>
<dbReference type="InterPro" id="IPR007867">
    <property type="entry name" value="GMC_OxRtase_C"/>
</dbReference>
<keyword evidence="4 11" id="KW-0812">Transmembrane</keyword>
<evidence type="ECO:0000256" key="6">
    <source>
        <dbReference type="ARBA" id="ARBA00022989"/>
    </source>
</evidence>
<comment type="similarity">
    <text evidence="2">Belongs to the GMC oxidoreductase family.</text>
</comment>
<comment type="similarity">
    <text evidence="1">Belongs to the SEC61-beta family.</text>
</comment>
<evidence type="ECO:0000256" key="8">
    <source>
        <dbReference type="ARBA" id="ARBA00023136"/>
    </source>
</evidence>
<dbReference type="OrthoDB" id="413885at2759"/>
<dbReference type="InterPro" id="IPR000172">
    <property type="entry name" value="GMC_OxRdtase_N"/>
</dbReference>
<evidence type="ECO:0000256" key="11">
    <source>
        <dbReference type="SAM" id="Phobius"/>
    </source>
</evidence>
<dbReference type="Pfam" id="PF03911">
    <property type="entry name" value="Sec61_beta"/>
    <property type="match status" value="1"/>
</dbReference>
<protein>
    <recommendedName>
        <fullName evidence="16">Glucose-methanol-choline oxidoreductase N-terminal domain-containing protein</fullName>
    </recommendedName>
</protein>
<feature type="compositionally biased region" description="Basic and acidic residues" evidence="10">
    <location>
        <begin position="624"/>
        <end position="633"/>
    </location>
</feature>
<evidence type="ECO:0000256" key="10">
    <source>
        <dbReference type="SAM" id="MobiDB-lite"/>
    </source>
</evidence>
<dbReference type="SUPFAM" id="SSF54373">
    <property type="entry name" value="FAD-linked reductases, C-terminal domain"/>
    <property type="match status" value="1"/>
</dbReference>
<accession>A0A6A5YIV0</accession>
<keyword evidence="5" id="KW-0653">Protein transport</keyword>
<keyword evidence="8 11" id="KW-0472">Membrane</keyword>
<keyword evidence="3" id="KW-0813">Transport</keyword>
<dbReference type="Gene3D" id="3.50.50.60">
    <property type="entry name" value="FAD/NAD(P)-binding domain"/>
    <property type="match status" value="1"/>
</dbReference>
<dbReference type="GO" id="GO:0016614">
    <property type="term" value="F:oxidoreductase activity, acting on CH-OH group of donors"/>
    <property type="evidence" value="ECO:0007669"/>
    <property type="project" value="InterPro"/>
</dbReference>
<dbReference type="SUPFAM" id="SSF51905">
    <property type="entry name" value="FAD/NAD(P)-binding domain"/>
    <property type="match status" value="1"/>
</dbReference>
<gene>
    <name evidence="14" type="ORF">BDV96DRAFT_606750</name>
</gene>
<reference evidence="14" key="1">
    <citation type="journal article" date="2020" name="Stud. Mycol.">
        <title>101 Dothideomycetes genomes: a test case for predicting lifestyles and emergence of pathogens.</title>
        <authorList>
            <person name="Haridas S."/>
            <person name="Albert R."/>
            <person name="Binder M."/>
            <person name="Bloem J."/>
            <person name="Labutti K."/>
            <person name="Salamov A."/>
            <person name="Andreopoulos B."/>
            <person name="Baker S."/>
            <person name="Barry K."/>
            <person name="Bills G."/>
            <person name="Bluhm B."/>
            <person name="Cannon C."/>
            <person name="Castanera R."/>
            <person name="Culley D."/>
            <person name="Daum C."/>
            <person name="Ezra D."/>
            <person name="Gonzalez J."/>
            <person name="Henrissat B."/>
            <person name="Kuo A."/>
            <person name="Liang C."/>
            <person name="Lipzen A."/>
            <person name="Lutzoni F."/>
            <person name="Magnuson J."/>
            <person name="Mondo S."/>
            <person name="Nolan M."/>
            <person name="Ohm R."/>
            <person name="Pangilinan J."/>
            <person name="Park H.-J."/>
            <person name="Ramirez L."/>
            <person name="Alfaro M."/>
            <person name="Sun H."/>
            <person name="Tritt A."/>
            <person name="Yoshinaga Y."/>
            <person name="Zwiers L.-H."/>
            <person name="Turgeon B."/>
            <person name="Goodwin S."/>
            <person name="Spatafora J."/>
            <person name="Crous P."/>
            <person name="Grigoriev I."/>
        </authorList>
    </citation>
    <scope>NUCLEOTIDE SEQUENCE</scope>
    <source>
        <strain evidence="14">CBS 627.86</strain>
    </source>
</reference>
<dbReference type="InterPro" id="IPR053208">
    <property type="entry name" value="GMC_Oxidoreductase_CD"/>
</dbReference>
<evidence type="ECO:0000256" key="3">
    <source>
        <dbReference type="ARBA" id="ARBA00022448"/>
    </source>
</evidence>
<dbReference type="AlphaFoldDB" id="A0A6A5YIV0"/>
<dbReference type="PANTHER" id="PTHR47190:SF2">
    <property type="entry name" value="CELLOBIOSE DEHYDROGENASE (AFU_ORTHOLOGUE AFUA_2G17620)"/>
    <property type="match status" value="1"/>
</dbReference>
<evidence type="ECO:0000256" key="1">
    <source>
        <dbReference type="ARBA" id="ARBA00006103"/>
    </source>
</evidence>
<dbReference type="InterPro" id="IPR016482">
    <property type="entry name" value="SecG/Sec61-beta/Sbh"/>
</dbReference>
<sequence length="696" mass="74375">MPLADRLSESGKTVLLIERGFASSGRWGGTMKPAWLEGTNLTRFDVPALYQSIWTDDEHGGAREGVFCSDVTATASCVLGGGTAVNAGQWYKPQSADWDLNMPPGWRSADMVSATDKAFSRLPWTDTPSTDGESYLTNGTDILLAALTNSSLPDPYRSVKVDDNPDDRDHVVSKAPFFFLCGEKGGPMATYLVSASQRKKFHLLLNTTVKRVTRTGQEILGVEIESTYGSNSSFQSRIRVTPKTGRVVLSAGVFGTSKILFKSGIGPIDQLKLVQGSSDGLTMITEKSWIDRPVGYNLDDAPSVYLAVASPAFGGYPWEIIYDSPISTDVEQYLDTRSGPLAQIQPSLGPAFWDKIEGEDGKTRWVQWTANAATGTIAVAANLVLGHTSRGRLTISSTNSSALIVGPSTLPYFNDAGDHDFAALLKASEGVLEVLKTIANATVFYPPEGTSLEDYLRSATNTTNSNLISLSSNHWTGSTQMRASCEDPEAVVDATTRVCGTRNLHVVDAGIVNGVPTANPQGVFVVLAERAAEVILGLEGGATFLERGLHTHLRPYTNDNPPSIHSFSSHLRLTVPVIANHHATSQSSPRPQSPANNAATGSTTARPASPKPPGGPATVMRRKAAADRAEKTANQRPSSTRAAGAGGSSSTMLRLYTDESPGLKVDPVVVMTLSVVFIFSVVALHVIAKVMRRFTS</sequence>
<feature type="domain" description="Glucose-methanol-choline oxidoreductase C-terminal" evidence="13">
    <location>
        <begin position="388"/>
        <end position="528"/>
    </location>
</feature>